<dbReference type="InParanoid" id="A0A0H2RPH0"/>
<dbReference type="AlphaFoldDB" id="A0A0H2RPH0"/>
<keyword evidence="5" id="KW-1185">Reference proteome</keyword>
<organism evidence="4 5">
    <name type="scientific">Schizopora paradoxa</name>
    <dbReference type="NCBI Taxonomy" id="27342"/>
    <lineage>
        <taxon>Eukaryota</taxon>
        <taxon>Fungi</taxon>
        <taxon>Dikarya</taxon>
        <taxon>Basidiomycota</taxon>
        <taxon>Agaricomycotina</taxon>
        <taxon>Agaricomycetes</taxon>
        <taxon>Hymenochaetales</taxon>
        <taxon>Schizoporaceae</taxon>
        <taxon>Schizopora</taxon>
    </lineage>
</organism>
<dbReference type="SMART" id="SM00184">
    <property type="entry name" value="RING"/>
    <property type="match status" value="1"/>
</dbReference>
<reference evidence="4 5" key="1">
    <citation type="submission" date="2015-04" db="EMBL/GenBank/DDBJ databases">
        <title>Complete genome sequence of Schizopora paradoxa KUC8140, a cosmopolitan wood degrader in East Asia.</title>
        <authorList>
            <consortium name="DOE Joint Genome Institute"/>
            <person name="Min B."/>
            <person name="Park H."/>
            <person name="Jang Y."/>
            <person name="Kim J.-J."/>
            <person name="Kim K.H."/>
            <person name="Pangilinan J."/>
            <person name="Lipzen A."/>
            <person name="Riley R."/>
            <person name="Grigoriev I.V."/>
            <person name="Spatafora J.W."/>
            <person name="Choi I.-G."/>
        </authorList>
    </citation>
    <scope>NUCLEOTIDE SEQUENCE [LARGE SCALE GENOMIC DNA]</scope>
    <source>
        <strain evidence="4 5">KUC8140</strain>
    </source>
</reference>
<evidence type="ECO:0000313" key="4">
    <source>
        <dbReference type="EMBL" id="KLO13769.1"/>
    </source>
</evidence>
<dbReference type="EMBL" id="KQ085954">
    <property type="protein sequence ID" value="KLO13769.1"/>
    <property type="molecule type" value="Genomic_DNA"/>
</dbReference>
<dbReference type="InterPro" id="IPR047134">
    <property type="entry name" value="RNF4"/>
</dbReference>
<protein>
    <recommendedName>
        <fullName evidence="3">RING-type domain-containing protein</fullName>
    </recommendedName>
</protein>
<feature type="transmembrane region" description="Helical" evidence="2">
    <location>
        <begin position="12"/>
        <end position="32"/>
    </location>
</feature>
<dbReference type="Pfam" id="PF13923">
    <property type="entry name" value="zf-C3HC4_2"/>
    <property type="match status" value="1"/>
</dbReference>
<dbReference type="PANTHER" id="PTHR23041">
    <property type="entry name" value="RING FINGER DOMAIN-CONTAINING"/>
    <property type="match status" value="1"/>
</dbReference>
<feature type="transmembrane region" description="Helical" evidence="2">
    <location>
        <begin position="146"/>
        <end position="164"/>
    </location>
</feature>
<proteinExistence type="predicted"/>
<evidence type="ECO:0000256" key="2">
    <source>
        <dbReference type="SAM" id="Phobius"/>
    </source>
</evidence>
<accession>A0A0H2RPH0</accession>
<dbReference type="OrthoDB" id="6105938at2759"/>
<keyword evidence="1" id="KW-0862">Zinc</keyword>
<dbReference type="Gene3D" id="3.30.40.10">
    <property type="entry name" value="Zinc/RING finger domain, C3HC4 (zinc finger)"/>
    <property type="match status" value="1"/>
</dbReference>
<evidence type="ECO:0000313" key="5">
    <source>
        <dbReference type="Proteomes" id="UP000053477"/>
    </source>
</evidence>
<evidence type="ECO:0000256" key="1">
    <source>
        <dbReference type="PROSITE-ProRule" id="PRU00175"/>
    </source>
</evidence>
<dbReference type="PANTHER" id="PTHR23041:SF78">
    <property type="entry name" value="E3 UBIQUITIN-PROTEIN LIGASE RNF4"/>
    <property type="match status" value="1"/>
</dbReference>
<keyword evidence="2" id="KW-0472">Membrane</keyword>
<gene>
    <name evidence="4" type="ORF">SCHPADRAFT_968010</name>
</gene>
<dbReference type="SUPFAM" id="SSF57850">
    <property type="entry name" value="RING/U-box"/>
    <property type="match status" value="1"/>
</dbReference>
<feature type="domain" description="RING-type" evidence="3">
    <location>
        <begin position="227"/>
        <end position="266"/>
    </location>
</feature>
<keyword evidence="2" id="KW-0812">Transmembrane</keyword>
<sequence length="270" mass="30380">MISSLHLWRLRFFALLLSFLFTLLVTISIPSVQLPVVRVTLSNDGTSVNEMRFGAWSYCLHRRDFDNDPCDTFSPCTNEDRRRICSSPTSVSTFATLATLFTRRPSIWTSRLSLLVSFTALIVSILFCTLIENGLEKFDEVLNPNVEFGAGTELLIVSFALNIIEERARWYVRRKEARSTVLPLALLGDASDRLALSSAERPSESSTLTLPPRVYFASHFAAKSFECTICMEDGLKDFTILPCGHGFCTKCTEKSLKLYKRCPLCNAETC</sequence>
<feature type="transmembrane region" description="Helical" evidence="2">
    <location>
        <begin position="112"/>
        <end position="134"/>
    </location>
</feature>
<dbReference type="InterPro" id="IPR013083">
    <property type="entry name" value="Znf_RING/FYVE/PHD"/>
</dbReference>
<dbReference type="InterPro" id="IPR001841">
    <property type="entry name" value="Znf_RING"/>
</dbReference>
<dbReference type="Proteomes" id="UP000053477">
    <property type="component" value="Unassembled WGS sequence"/>
</dbReference>
<name>A0A0H2RPH0_9AGAM</name>
<dbReference type="PROSITE" id="PS50089">
    <property type="entry name" value="ZF_RING_2"/>
    <property type="match status" value="1"/>
</dbReference>
<keyword evidence="1" id="KW-0863">Zinc-finger</keyword>
<keyword evidence="1" id="KW-0479">Metal-binding</keyword>
<evidence type="ECO:0000259" key="3">
    <source>
        <dbReference type="PROSITE" id="PS50089"/>
    </source>
</evidence>
<keyword evidence="2" id="KW-1133">Transmembrane helix</keyword>
<dbReference type="GO" id="GO:0008270">
    <property type="term" value="F:zinc ion binding"/>
    <property type="evidence" value="ECO:0007669"/>
    <property type="project" value="UniProtKB-KW"/>
</dbReference>